<proteinExistence type="inferred from homology"/>
<keyword evidence="1" id="KW-0645">Protease</keyword>
<dbReference type="EMBL" id="MFYX01000033">
    <property type="protein sequence ID" value="OGK06354.1"/>
    <property type="molecule type" value="Genomic_DNA"/>
</dbReference>
<comment type="similarity">
    <text evidence="3">Belongs to the peptidase U32 family.</text>
</comment>
<comment type="caution">
    <text evidence="5">The sequence shown here is derived from an EMBL/GenBank/DDBJ whole genome shotgun (WGS) entry which is preliminary data.</text>
</comment>
<dbReference type="Pfam" id="PF16325">
    <property type="entry name" value="Peptidase_U32_C"/>
    <property type="match status" value="1"/>
</dbReference>
<reference evidence="5 6" key="1">
    <citation type="journal article" date="2016" name="Nat. Commun.">
        <title>Thousands of microbial genomes shed light on interconnected biogeochemical processes in an aquifer system.</title>
        <authorList>
            <person name="Anantharaman K."/>
            <person name="Brown C.T."/>
            <person name="Hug L.A."/>
            <person name="Sharon I."/>
            <person name="Castelle C.J."/>
            <person name="Probst A.J."/>
            <person name="Thomas B.C."/>
            <person name="Singh A."/>
            <person name="Wilkins M.J."/>
            <person name="Karaoz U."/>
            <person name="Brodie E.L."/>
            <person name="Williams K.H."/>
            <person name="Hubbard S.S."/>
            <person name="Banfield J.F."/>
        </authorList>
    </citation>
    <scope>NUCLEOTIDE SEQUENCE [LARGE SCALE GENOMIC DNA]</scope>
</reference>
<dbReference type="InterPro" id="IPR051454">
    <property type="entry name" value="RNA/ubiquinone_mod_enzymes"/>
</dbReference>
<evidence type="ECO:0000313" key="5">
    <source>
        <dbReference type="EMBL" id="OGK06354.1"/>
    </source>
</evidence>
<organism evidence="5 6">
    <name type="scientific">Candidatus Raymondbacteria bacterium RIFOXYD12_FULL_49_13</name>
    <dbReference type="NCBI Taxonomy" id="1817890"/>
    <lineage>
        <taxon>Bacteria</taxon>
        <taxon>Raymondiibacteriota</taxon>
    </lineage>
</organism>
<dbReference type="Gene3D" id="2.40.30.10">
    <property type="entry name" value="Translation factors"/>
    <property type="match status" value="1"/>
</dbReference>
<evidence type="ECO:0000256" key="1">
    <source>
        <dbReference type="ARBA" id="ARBA00022670"/>
    </source>
</evidence>
<dbReference type="PANTHER" id="PTHR30217:SF6">
    <property type="entry name" value="TRNA HYDROXYLATION PROTEIN P"/>
    <property type="match status" value="1"/>
</dbReference>
<protein>
    <recommendedName>
        <fullName evidence="4">Peptidase family U32 C-terminal domain-containing protein</fullName>
    </recommendedName>
</protein>
<feature type="domain" description="Peptidase family U32 C-terminal" evidence="4">
    <location>
        <begin position="320"/>
        <end position="401"/>
    </location>
</feature>
<sequence length="414" mass="45602">MEQSVPVELVVPAGSMETLEAGLRYGADALYFGPARWSLRAGNEDFGLEEIGRAIDRTVGAGKKAYVTLNSVLTNSDIEESARFIDALADFPVSAVIISDPALVAPLKARTVPFHVSTQANVSNWAAARFWKEQGALRVILARELSIHEIGEVCDTSGIECEVFAHGAMCMAYSGRCLLSDYLTYRSSNRGLCSHVCRTPFSVANKDGDMAVEEHDGKTYLFNSRDLCSLPLLDRLIAAGVRALKIEGRNKSAHYISIVTKVYREAIDSLREAGGQWRVRPEWLEALNSVSNRGYTTGFYQELEYTHFRQNYKNARAKQEWALAGIVREALPGNRAVVDVKNQFSASNALTLASPEQGVFCEEAHVLSITDVDGKPRERPNPNDIVIMRFERKVPAGSLLRVRGKGSEGQRAKG</sequence>
<evidence type="ECO:0000256" key="3">
    <source>
        <dbReference type="ARBA" id="ARBA00038374"/>
    </source>
</evidence>
<dbReference type="GO" id="GO:0008233">
    <property type="term" value="F:peptidase activity"/>
    <property type="evidence" value="ECO:0007669"/>
    <property type="project" value="UniProtKB-KW"/>
</dbReference>
<dbReference type="InterPro" id="IPR001539">
    <property type="entry name" value="Peptidase_U32"/>
</dbReference>
<dbReference type="InterPro" id="IPR032525">
    <property type="entry name" value="Peptidase_U32_C"/>
</dbReference>
<evidence type="ECO:0000259" key="4">
    <source>
        <dbReference type="Pfam" id="PF16325"/>
    </source>
</evidence>
<dbReference type="Proteomes" id="UP000179243">
    <property type="component" value="Unassembled WGS sequence"/>
</dbReference>
<keyword evidence="2" id="KW-0378">Hydrolase</keyword>
<dbReference type="PANTHER" id="PTHR30217">
    <property type="entry name" value="PEPTIDASE U32 FAMILY"/>
    <property type="match status" value="1"/>
</dbReference>
<evidence type="ECO:0000313" key="6">
    <source>
        <dbReference type="Proteomes" id="UP000179243"/>
    </source>
</evidence>
<dbReference type="GO" id="GO:0006508">
    <property type="term" value="P:proteolysis"/>
    <property type="evidence" value="ECO:0007669"/>
    <property type="project" value="UniProtKB-KW"/>
</dbReference>
<gene>
    <name evidence="5" type="ORF">A2519_08785</name>
</gene>
<dbReference type="PROSITE" id="PS01276">
    <property type="entry name" value="PEPTIDASE_U32"/>
    <property type="match status" value="1"/>
</dbReference>
<name>A0A1F7FI01_UNCRA</name>
<dbReference type="Pfam" id="PF01136">
    <property type="entry name" value="Peptidase_U32"/>
    <property type="match status" value="1"/>
</dbReference>
<dbReference type="AlphaFoldDB" id="A0A1F7FI01"/>
<evidence type="ECO:0000256" key="2">
    <source>
        <dbReference type="ARBA" id="ARBA00022801"/>
    </source>
</evidence>
<accession>A0A1F7FI01</accession>